<protein>
    <submittedName>
        <fullName evidence="1">Uncharacterized protein</fullName>
    </submittedName>
</protein>
<gene>
    <name evidence="1" type="ORF">KK1_010337</name>
</gene>
<name>A0A151TVM9_CAJCA</name>
<accession>A0A151TVM9</accession>
<dbReference type="Gramene" id="C.cajan_10054.t">
    <property type="protein sequence ID" value="C.cajan_10054.t.cds1"/>
    <property type="gene ID" value="C.cajan_10054"/>
</dbReference>
<evidence type="ECO:0000313" key="2">
    <source>
        <dbReference type="Proteomes" id="UP000075243"/>
    </source>
</evidence>
<reference evidence="1 2" key="1">
    <citation type="journal article" date="2012" name="Nat. Biotechnol.">
        <title>Draft genome sequence of pigeonpea (Cajanus cajan), an orphan legume crop of resource-poor farmers.</title>
        <authorList>
            <person name="Varshney R.K."/>
            <person name="Chen W."/>
            <person name="Li Y."/>
            <person name="Bharti A.K."/>
            <person name="Saxena R.K."/>
            <person name="Schlueter J.A."/>
            <person name="Donoghue M.T."/>
            <person name="Azam S."/>
            <person name="Fan G."/>
            <person name="Whaley A.M."/>
            <person name="Farmer A.D."/>
            <person name="Sheridan J."/>
            <person name="Iwata A."/>
            <person name="Tuteja R."/>
            <person name="Penmetsa R.V."/>
            <person name="Wu W."/>
            <person name="Upadhyaya H.D."/>
            <person name="Yang S.P."/>
            <person name="Shah T."/>
            <person name="Saxena K.B."/>
            <person name="Michael T."/>
            <person name="McCombie W.R."/>
            <person name="Yang B."/>
            <person name="Zhang G."/>
            <person name="Yang H."/>
            <person name="Wang J."/>
            <person name="Spillane C."/>
            <person name="Cook D.R."/>
            <person name="May G.D."/>
            <person name="Xu X."/>
            <person name="Jackson S.A."/>
        </authorList>
    </citation>
    <scope>NUCLEOTIDE SEQUENCE [LARGE SCALE GENOMIC DNA]</scope>
    <source>
        <strain evidence="2">cv. Asha</strain>
    </source>
</reference>
<feature type="non-terminal residue" evidence="1">
    <location>
        <position position="1"/>
    </location>
</feature>
<dbReference type="EMBL" id="CM003605">
    <property type="protein sequence ID" value="KYP71095.1"/>
    <property type="molecule type" value="Genomic_DNA"/>
</dbReference>
<organism evidence="1 2">
    <name type="scientific">Cajanus cajan</name>
    <name type="common">Pigeon pea</name>
    <name type="synonym">Cajanus indicus</name>
    <dbReference type="NCBI Taxonomy" id="3821"/>
    <lineage>
        <taxon>Eukaryota</taxon>
        <taxon>Viridiplantae</taxon>
        <taxon>Streptophyta</taxon>
        <taxon>Embryophyta</taxon>
        <taxon>Tracheophyta</taxon>
        <taxon>Spermatophyta</taxon>
        <taxon>Magnoliopsida</taxon>
        <taxon>eudicotyledons</taxon>
        <taxon>Gunneridae</taxon>
        <taxon>Pentapetalae</taxon>
        <taxon>rosids</taxon>
        <taxon>fabids</taxon>
        <taxon>Fabales</taxon>
        <taxon>Fabaceae</taxon>
        <taxon>Papilionoideae</taxon>
        <taxon>50 kb inversion clade</taxon>
        <taxon>NPAAA clade</taxon>
        <taxon>indigoferoid/millettioid clade</taxon>
        <taxon>Phaseoleae</taxon>
        <taxon>Cajanus</taxon>
    </lineage>
</organism>
<evidence type="ECO:0000313" key="1">
    <source>
        <dbReference type="EMBL" id="KYP71095.1"/>
    </source>
</evidence>
<sequence>PNVHQSTAAPCPSSLMISGARYSCVPTNELDLASVGSATSCGNDLTWVARSTFNFLAFAVVGRNLGLKHGT</sequence>
<proteinExistence type="predicted"/>
<keyword evidence="2" id="KW-1185">Reference proteome</keyword>
<dbReference type="AlphaFoldDB" id="A0A151TVM9"/>
<dbReference type="Proteomes" id="UP000075243">
    <property type="component" value="Chromosome 3"/>
</dbReference>